<sequence>MRICPKRWFYLFWSAVWFTKKDTFDSYTKDKFGEEGQKRLANLAYKLRTRGCYVM</sequence>
<protein>
    <submittedName>
        <fullName evidence="1">Uncharacterized protein</fullName>
    </submittedName>
</protein>
<organism evidence="1">
    <name type="scientific">Spiroplasma citri</name>
    <dbReference type="NCBI Taxonomy" id="2133"/>
    <lineage>
        <taxon>Bacteria</taxon>
        <taxon>Bacillati</taxon>
        <taxon>Mycoplasmatota</taxon>
        <taxon>Mollicutes</taxon>
        <taxon>Entomoplasmatales</taxon>
        <taxon>Spiroplasmataceae</taxon>
        <taxon>Spiroplasma</taxon>
    </lineage>
</organism>
<evidence type="ECO:0000313" key="1">
    <source>
        <dbReference type="EMBL" id="CAK98864.1"/>
    </source>
</evidence>
<reference evidence="1" key="1">
    <citation type="journal article" date="2010" name="Appl. Environ. Microbiol.">
        <title>Partial chromosome sequence of Spiroplasma citri reveals extensive viral invasion and important gene decay.</title>
        <authorList>
            <person name="Carle P."/>
            <person name="Saillard C."/>
            <person name="Carrere N."/>
            <person name="Carrere S."/>
            <person name="Duret S."/>
            <person name="Eveillard S."/>
            <person name="Gaurivaud P."/>
            <person name="Gourgues G."/>
            <person name="Gouzy J."/>
            <person name="Salar P."/>
            <person name="Verdin E."/>
            <person name="Breton M."/>
            <person name="Blanchard A."/>
            <person name="Laigret F."/>
            <person name="Bove J.M."/>
            <person name="Renaudin J."/>
            <person name="Foissac X."/>
        </authorList>
    </citation>
    <scope>NUCLEOTIDE SEQUENCE</scope>
    <source>
        <strain evidence="1">GII3-3X</strain>
    </source>
</reference>
<dbReference type="EMBL" id="AM285305">
    <property type="protein sequence ID" value="CAK98864.1"/>
    <property type="molecule type" value="Genomic_DNA"/>
</dbReference>
<accession>Q14NR5</accession>
<name>Q14NR5_SPICI</name>
<gene>
    <name evidence="1" type="ORF">SPICI04_072</name>
</gene>
<dbReference type="AlphaFoldDB" id="Q14NR5"/>
<proteinExistence type="predicted"/>